<gene>
    <name evidence="2" type="ORF">LK12_16480</name>
</gene>
<evidence type="ECO:0000313" key="3">
    <source>
        <dbReference type="Proteomes" id="UP000031057"/>
    </source>
</evidence>
<reference evidence="2 3" key="1">
    <citation type="submission" date="2014-10" db="EMBL/GenBank/DDBJ databases">
        <title>Genome sequence of Novosphingobium malaysiense MUSC 273(T).</title>
        <authorList>
            <person name="Lee L.-H."/>
        </authorList>
    </citation>
    <scope>NUCLEOTIDE SEQUENCE [LARGE SCALE GENOMIC DNA]</scope>
    <source>
        <strain evidence="2 3">MUSC 273</strain>
    </source>
</reference>
<dbReference type="RefSeq" id="WP_039286389.1">
    <property type="nucleotide sequence ID" value="NZ_JTDI01000005.1"/>
</dbReference>
<name>A0A0B1ZGM3_9SPHN</name>
<dbReference type="Pfam" id="PF02558">
    <property type="entry name" value="ApbA"/>
    <property type="match status" value="1"/>
</dbReference>
<organism evidence="2 3">
    <name type="scientific">Novosphingobium malaysiense</name>
    <dbReference type="NCBI Taxonomy" id="1348853"/>
    <lineage>
        <taxon>Bacteria</taxon>
        <taxon>Pseudomonadati</taxon>
        <taxon>Pseudomonadota</taxon>
        <taxon>Alphaproteobacteria</taxon>
        <taxon>Sphingomonadales</taxon>
        <taxon>Sphingomonadaceae</taxon>
        <taxon>Novosphingobium</taxon>
    </lineage>
</organism>
<dbReference type="EMBL" id="JTDI01000005">
    <property type="protein sequence ID" value="KHK90246.1"/>
    <property type="molecule type" value="Genomic_DNA"/>
</dbReference>
<dbReference type="Proteomes" id="UP000031057">
    <property type="component" value="Unassembled WGS sequence"/>
</dbReference>
<evidence type="ECO:0000313" key="2">
    <source>
        <dbReference type="EMBL" id="KHK90246.1"/>
    </source>
</evidence>
<keyword evidence="3" id="KW-1185">Reference proteome</keyword>
<evidence type="ECO:0000259" key="1">
    <source>
        <dbReference type="Pfam" id="PF02558"/>
    </source>
</evidence>
<sequence length="340" mass="36674">MNPSVLIVGAGALGLVTGYHLALAGAQVTYLVRPNRMAALADPQLLYCYDDHQLKSFADYRACASVEDATQSEHDFVIVTMDGATCRGEEATALLRDLGHAIRTTNAIAVISGVGVLDYCKDVLGLPSDRVMEGTMGILAYQCDRTKMPIIPPTDAGKLSQASLAYRHVGKNPGFMAIKPPKRSARAFAELYNQCGVSRCAVMDAKLFATFASSIFVTMAMFDLAGWPDAATLARDEELMTLGARATKEVMRLSRHGVAGKLGSLLVSAKSLARTNAKMERDCLPVDYSAFNAFHHGGKVRQQDLAYLQACLNAGTREGRAMPALTELVRRYEAKISADD</sequence>
<dbReference type="AlphaFoldDB" id="A0A0B1ZGM3"/>
<dbReference type="InterPro" id="IPR013332">
    <property type="entry name" value="KPR_N"/>
</dbReference>
<accession>A0A0B1ZGM3</accession>
<protein>
    <recommendedName>
        <fullName evidence="1">Ketopantoate reductase N-terminal domain-containing protein</fullName>
    </recommendedName>
</protein>
<dbReference type="STRING" id="1348853.LK12_16480"/>
<dbReference type="OrthoDB" id="9796561at2"/>
<dbReference type="SUPFAM" id="SSF51735">
    <property type="entry name" value="NAD(P)-binding Rossmann-fold domains"/>
    <property type="match status" value="1"/>
</dbReference>
<proteinExistence type="predicted"/>
<dbReference type="InterPro" id="IPR036291">
    <property type="entry name" value="NAD(P)-bd_dom_sf"/>
</dbReference>
<dbReference type="Gene3D" id="3.40.50.720">
    <property type="entry name" value="NAD(P)-binding Rossmann-like Domain"/>
    <property type="match status" value="1"/>
</dbReference>
<feature type="domain" description="Ketopantoate reductase N-terminal" evidence="1">
    <location>
        <begin position="5"/>
        <end position="136"/>
    </location>
</feature>
<comment type="caution">
    <text evidence="2">The sequence shown here is derived from an EMBL/GenBank/DDBJ whole genome shotgun (WGS) entry which is preliminary data.</text>
</comment>